<keyword evidence="3" id="KW-1185">Reference proteome</keyword>
<keyword evidence="2" id="KW-0489">Methyltransferase</keyword>
<reference evidence="2 3" key="1">
    <citation type="submission" date="2021-01" db="EMBL/GenBank/DDBJ databases">
        <title>WGS of actinomycetes isolated from Thailand.</title>
        <authorList>
            <person name="Thawai C."/>
        </authorList>
    </citation>
    <scope>NUCLEOTIDE SEQUENCE [LARGE SCALE GENOMIC DNA]</scope>
    <source>
        <strain evidence="2 3">LPG 2</strain>
    </source>
</reference>
<comment type="caution">
    <text evidence="2">The sequence shown here is derived from an EMBL/GenBank/DDBJ whole genome shotgun (WGS) entry which is preliminary data.</text>
</comment>
<dbReference type="PIRSF" id="PIRSF011491">
    <property type="entry name" value="Mtase_YbcY_prd"/>
    <property type="match status" value="1"/>
</dbReference>
<proteinExistence type="predicted"/>
<dbReference type="EMBL" id="JAERRJ010000001">
    <property type="protein sequence ID" value="MBL1073128.1"/>
    <property type="molecule type" value="Genomic_DNA"/>
</dbReference>
<protein>
    <submittedName>
        <fullName evidence="2">Class I SAM-dependent methyltransferase</fullName>
    </submittedName>
</protein>
<organism evidence="2 3">
    <name type="scientific">Nocardia acididurans</name>
    <dbReference type="NCBI Taxonomy" id="2802282"/>
    <lineage>
        <taxon>Bacteria</taxon>
        <taxon>Bacillati</taxon>
        <taxon>Actinomycetota</taxon>
        <taxon>Actinomycetes</taxon>
        <taxon>Mycobacteriales</taxon>
        <taxon>Nocardiaceae</taxon>
        <taxon>Nocardia</taxon>
    </lineage>
</organism>
<dbReference type="GO" id="GO:0008168">
    <property type="term" value="F:methyltransferase activity"/>
    <property type="evidence" value="ECO:0007669"/>
    <property type="project" value="UniProtKB-KW"/>
</dbReference>
<dbReference type="Pfam" id="PF08241">
    <property type="entry name" value="Methyltransf_11"/>
    <property type="match status" value="1"/>
</dbReference>
<evidence type="ECO:0000259" key="1">
    <source>
        <dbReference type="Pfam" id="PF08241"/>
    </source>
</evidence>
<dbReference type="Gene3D" id="3.40.50.150">
    <property type="entry name" value="Vaccinia Virus protein VP39"/>
    <property type="match status" value="1"/>
</dbReference>
<accession>A0ABS1LXN3</accession>
<dbReference type="SUPFAM" id="SSF53335">
    <property type="entry name" value="S-adenosyl-L-methionine-dependent methyltransferases"/>
    <property type="match status" value="1"/>
</dbReference>
<gene>
    <name evidence="2" type="ORF">JK358_01835</name>
</gene>
<evidence type="ECO:0000313" key="3">
    <source>
        <dbReference type="Proteomes" id="UP000602198"/>
    </source>
</evidence>
<dbReference type="GO" id="GO:0032259">
    <property type="term" value="P:methylation"/>
    <property type="evidence" value="ECO:0007669"/>
    <property type="project" value="UniProtKB-KW"/>
</dbReference>
<dbReference type="Proteomes" id="UP000602198">
    <property type="component" value="Unassembled WGS sequence"/>
</dbReference>
<name>A0ABS1LXN3_9NOCA</name>
<dbReference type="InterPro" id="IPR013216">
    <property type="entry name" value="Methyltransf_11"/>
</dbReference>
<dbReference type="InterPro" id="IPR029063">
    <property type="entry name" value="SAM-dependent_MTases_sf"/>
</dbReference>
<keyword evidence="2" id="KW-0808">Transferase</keyword>
<evidence type="ECO:0000313" key="2">
    <source>
        <dbReference type="EMBL" id="MBL1073128.1"/>
    </source>
</evidence>
<feature type="domain" description="Methyltransferase type 11" evidence="1">
    <location>
        <begin position="58"/>
        <end position="158"/>
    </location>
</feature>
<sequence length="227" mass="24799">MTSTSVTEAEKAGAAVYSARLLPLYDFYVLRLSNSLIWRCSTRKLLANYDAYTSADHLDIGPGSGWFLRATRFPVADPRVTLVDLNPASLEMTTQRLLARGVEPQCRVASVLQPLQVDRRFGSVAANLLMHCVPGGWTDKGAAFKHIAGVTAADGVFFGSTVLAHGVRHNFLARRLISFYNRSGTFHNADDDLAGLELALRDAFADVQIRVIGSMATWVARSPRAES</sequence>
<dbReference type="RefSeq" id="WP_201942632.1">
    <property type="nucleotide sequence ID" value="NZ_JAERRJ010000001.1"/>
</dbReference>
<dbReference type="InterPro" id="IPR016584">
    <property type="entry name" value="MeTrfase_VrtF"/>
</dbReference>